<feature type="non-terminal residue" evidence="2">
    <location>
        <position position="70"/>
    </location>
</feature>
<organism evidence="2">
    <name type="scientific">Pinus lambertiana</name>
    <name type="common">Sugar pine</name>
    <dbReference type="NCBI Taxonomy" id="3343"/>
    <lineage>
        <taxon>Eukaryota</taxon>
        <taxon>Viridiplantae</taxon>
        <taxon>Streptophyta</taxon>
        <taxon>Embryophyta</taxon>
        <taxon>Tracheophyta</taxon>
        <taxon>Spermatophyta</taxon>
        <taxon>Pinopsida</taxon>
        <taxon>Pinidae</taxon>
        <taxon>Conifers I</taxon>
        <taxon>Pinales</taxon>
        <taxon>Pinaceae</taxon>
        <taxon>Pinus</taxon>
        <taxon>Pinus subgen. Strobus</taxon>
    </lineage>
</organism>
<gene>
    <name evidence="2" type="ORF">CL1861Contig1_01</name>
</gene>
<evidence type="ECO:0000256" key="1">
    <source>
        <dbReference type="SAM" id="MobiDB-lite"/>
    </source>
</evidence>
<feature type="compositionally biased region" description="Polar residues" evidence="1">
    <location>
        <begin position="39"/>
        <end position="48"/>
    </location>
</feature>
<dbReference type="EMBL" id="JQ263653">
    <property type="protein sequence ID" value="AEW08829.1"/>
    <property type="molecule type" value="Genomic_DNA"/>
</dbReference>
<proteinExistence type="predicted"/>
<reference evidence="2" key="1">
    <citation type="submission" date="2011-12" db="EMBL/GenBank/DDBJ databases">
        <title>Nucleotide Diversity and Divergence in the Loblolly Pine Gene Space.</title>
        <authorList>
            <person name="Neale D.B."/>
            <person name="Wegrzyn J.L."/>
            <person name="Lee J.M."/>
            <person name="Eckert A.J."/>
            <person name="Liechty J.D."/>
            <person name="Stevens K.A."/>
            <person name="Langley C.H."/>
        </authorList>
    </citation>
    <scope>NUCLEOTIDE SEQUENCE</scope>
    <source>
        <strain evidence="2">6369</strain>
        <tissue evidence="2">Megagametophyte</tissue>
    </source>
</reference>
<sequence length="70" mass="7971">QGLFTQVGFNDRAQDEPSHFGLGGPLQSQGPMNPLYPQPFTQYTHTLNQQAQQQVQQQVQQQGLHNQRPR</sequence>
<dbReference type="AlphaFoldDB" id="H9MCI2"/>
<evidence type="ECO:0000313" key="2">
    <source>
        <dbReference type="EMBL" id="AEW08829.1"/>
    </source>
</evidence>
<name>H9MCI2_PINLA</name>
<feature type="region of interest" description="Disordered" evidence="1">
    <location>
        <begin position="1"/>
        <end position="70"/>
    </location>
</feature>
<feature type="non-terminal residue" evidence="2">
    <location>
        <position position="1"/>
    </location>
</feature>
<protein>
    <submittedName>
        <fullName evidence="2">Uncharacterized protein</fullName>
    </submittedName>
</protein>
<feature type="compositionally biased region" description="Low complexity" evidence="1">
    <location>
        <begin position="49"/>
        <end position="62"/>
    </location>
</feature>
<accession>H9MCI2</accession>